<evidence type="ECO:0000313" key="3">
    <source>
        <dbReference type="Proteomes" id="UP000597507"/>
    </source>
</evidence>
<comment type="caution">
    <text evidence="2">The sequence shown here is derived from an EMBL/GenBank/DDBJ whole genome shotgun (WGS) entry which is preliminary data.</text>
</comment>
<accession>A0A8J3EBQ5</accession>
<gene>
    <name evidence="2" type="ORF">GCM10010964_16130</name>
</gene>
<dbReference type="EMBL" id="BMKS01000004">
    <property type="protein sequence ID" value="GGG29007.1"/>
    <property type="molecule type" value="Genomic_DNA"/>
</dbReference>
<name>A0A8J3EBQ5_9PROT</name>
<evidence type="ECO:0000313" key="2">
    <source>
        <dbReference type="EMBL" id="GGG29007.1"/>
    </source>
</evidence>
<feature type="compositionally biased region" description="Gly residues" evidence="1">
    <location>
        <begin position="53"/>
        <end position="69"/>
    </location>
</feature>
<evidence type="ECO:0000256" key="1">
    <source>
        <dbReference type="SAM" id="MobiDB-lite"/>
    </source>
</evidence>
<proteinExistence type="predicted"/>
<protein>
    <submittedName>
        <fullName evidence="2">Uncharacterized protein</fullName>
    </submittedName>
</protein>
<feature type="region of interest" description="Disordered" evidence="1">
    <location>
        <begin position="49"/>
        <end position="69"/>
    </location>
</feature>
<reference evidence="2 3" key="1">
    <citation type="journal article" date="2014" name="Int. J. Syst. Evol. Microbiol.">
        <title>Complete genome sequence of Corynebacterium casei LMG S-19264T (=DSM 44701T), isolated from a smear-ripened cheese.</title>
        <authorList>
            <consortium name="US DOE Joint Genome Institute (JGI-PGF)"/>
            <person name="Walter F."/>
            <person name="Albersmeier A."/>
            <person name="Kalinowski J."/>
            <person name="Ruckert C."/>
        </authorList>
    </citation>
    <scope>NUCLEOTIDE SEQUENCE [LARGE SCALE GENOMIC DNA]</scope>
    <source>
        <strain evidence="2 3">CGMCC 1.16330</strain>
    </source>
</reference>
<sequence length="69" mass="7352">MRVRLHPHPPAWMSALAIPLRLGLASVAGLRCRLAGWVRRAGYRPERRYMRGGTAGSQGGRGSAAAGQG</sequence>
<dbReference type="Proteomes" id="UP000597507">
    <property type="component" value="Unassembled WGS sequence"/>
</dbReference>
<organism evidence="2 3">
    <name type="scientific">Caldovatus sediminis</name>
    <dbReference type="NCBI Taxonomy" id="2041189"/>
    <lineage>
        <taxon>Bacteria</taxon>
        <taxon>Pseudomonadati</taxon>
        <taxon>Pseudomonadota</taxon>
        <taxon>Alphaproteobacteria</taxon>
        <taxon>Acetobacterales</taxon>
        <taxon>Roseomonadaceae</taxon>
        <taxon>Caldovatus</taxon>
    </lineage>
</organism>
<dbReference type="AlphaFoldDB" id="A0A8J3EBQ5"/>
<keyword evidence="3" id="KW-1185">Reference proteome</keyword>